<dbReference type="RefSeq" id="WP_038151476.1">
    <property type="nucleotide sequence ID" value="NZ_JRNT01000006.1"/>
</dbReference>
<dbReference type="AlphaFoldDB" id="A0A096AM90"/>
<proteinExistence type="predicted"/>
<organism evidence="1 2">
    <name type="scientific">Veillonella montpellierensis DNF00314</name>
    <dbReference type="NCBI Taxonomy" id="1401067"/>
    <lineage>
        <taxon>Bacteria</taxon>
        <taxon>Bacillati</taxon>
        <taxon>Bacillota</taxon>
        <taxon>Negativicutes</taxon>
        <taxon>Veillonellales</taxon>
        <taxon>Veillonellaceae</taxon>
        <taxon>Veillonella</taxon>
    </lineage>
</organism>
<dbReference type="EMBL" id="JRNT01000006">
    <property type="protein sequence ID" value="KGF47905.1"/>
    <property type="molecule type" value="Genomic_DNA"/>
</dbReference>
<comment type="caution">
    <text evidence="1">The sequence shown here is derived from an EMBL/GenBank/DDBJ whole genome shotgun (WGS) entry which is preliminary data.</text>
</comment>
<evidence type="ECO:0000313" key="2">
    <source>
        <dbReference type="Proteomes" id="UP000029628"/>
    </source>
</evidence>
<sequence length="90" mass="10421">MSAEELDMEYPVVQFDTEDGIVEFIEFRTVTYNDMEYAVLIPTEDVHNDEPAIMICRKDQEDGEDIYVEPTEEEFNAVADLVMAEYGEDL</sequence>
<gene>
    <name evidence="1" type="ORF">HMPREF0872_02105</name>
</gene>
<dbReference type="Proteomes" id="UP000029628">
    <property type="component" value="Unassembled WGS sequence"/>
</dbReference>
<reference evidence="1 2" key="1">
    <citation type="submission" date="2014-07" db="EMBL/GenBank/DDBJ databases">
        <authorList>
            <person name="McCorrison J."/>
            <person name="Sanka R."/>
            <person name="Torralba M."/>
            <person name="Gillis M."/>
            <person name="Haft D.H."/>
            <person name="Methe B."/>
            <person name="Sutton G."/>
            <person name="Nelson K.E."/>
        </authorList>
    </citation>
    <scope>NUCLEOTIDE SEQUENCE [LARGE SCALE GENOMIC DNA]</scope>
    <source>
        <strain evidence="1 2">DNF00314</strain>
    </source>
</reference>
<keyword evidence="2" id="KW-1185">Reference proteome</keyword>
<evidence type="ECO:0008006" key="3">
    <source>
        <dbReference type="Google" id="ProtNLM"/>
    </source>
</evidence>
<name>A0A096AM90_9FIRM</name>
<protein>
    <recommendedName>
        <fullName evidence="3">DUF1292 domain-containing protein</fullName>
    </recommendedName>
</protein>
<dbReference type="Pfam" id="PF06949">
    <property type="entry name" value="DUF1292"/>
    <property type="match status" value="1"/>
</dbReference>
<dbReference type="InterPro" id="IPR009711">
    <property type="entry name" value="UPF0473"/>
</dbReference>
<evidence type="ECO:0000313" key="1">
    <source>
        <dbReference type="EMBL" id="KGF47905.1"/>
    </source>
</evidence>
<accession>A0A096AM90</accession>